<dbReference type="InterPro" id="IPR032808">
    <property type="entry name" value="DoxX"/>
</dbReference>
<feature type="transmembrane region" description="Helical" evidence="7">
    <location>
        <begin position="76"/>
        <end position="91"/>
    </location>
</feature>
<keyword evidence="4 7" id="KW-0812">Transmembrane</keyword>
<keyword evidence="6 7" id="KW-0472">Membrane</keyword>
<organism evidence="8 9">
    <name type="scientific">Hyalangium rubrum</name>
    <dbReference type="NCBI Taxonomy" id="3103134"/>
    <lineage>
        <taxon>Bacteria</taxon>
        <taxon>Pseudomonadati</taxon>
        <taxon>Myxococcota</taxon>
        <taxon>Myxococcia</taxon>
        <taxon>Myxococcales</taxon>
        <taxon>Cystobacterineae</taxon>
        <taxon>Archangiaceae</taxon>
        <taxon>Hyalangium</taxon>
    </lineage>
</organism>
<protein>
    <submittedName>
        <fullName evidence="8">DoxX family protein</fullName>
    </submittedName>
</protein>
<comment type="subcellular location">
    <subcellularLocation>
        <location evidence="1">Cell membrane</location>
        <topology evidence="1">Multi-pass membrane protein</topology>
    </subcellularLocation>
</comment>
<name>A0ABU5HAP2_9BACT</name>
<dbReference type="EMBL" id="JAXIVS010000011">
    <property type="protein sequence ID" value="MDY7230541.1"/>
    <property type="molecule type" value="Genomic_DNA"/>
</dbReference>
<evidence type="ECO:0000256" key="5">
    <source>
        <dbReference type="ARBA" id="ARBA00022989"/>
    </source>
</evidence>
<evidence type="ECO:0000256" key="1">
    <source>
        <dbReference type="ARBA" id="ARBA00004651"/>
    </source>
</evidence>
<keyword evidence="3" id="KW-1003">Cell membrane</keyword>
<evidence type="ECO:0000256" key="4">
    <source>
        <dbReference type="ARBA" id="ARBA00022692"/>
    </source>
</evidence>
<dbReference type="PANTHER" id="PTHR33452">
    <property type="entry name" value="OXIDOREDUCTASE CATD-RELATED"/>
    <property type="match status" value="1"/>
</dbReference>
<accession>A0ABU5HAP2</accession>
<sequence length="130" mass="14039">MLGRNWIAGWTLVRIVFGVMLCAAHGIPKAMGDLTPFIQRVGSLGFPMPTFFAWCAVLTEVVGGILIALGLFTRPVAAFASFTMIVAAYRHQADPFSAMEKPLLFLTVFVALILGGAGPWSLDAKVRRKA</sequence>
<evidence type="ECO:0000313" key="9">
    <source>
        <dbReference type="Proteomes" id="UP001291309"/>
    </source>
</evidence>
<comment type="caution">
    <text evidence="8">The sequence shown here is derived from an EMBL/GenBank/DDBJ whole genome shotgun (WGS) entry which is preliminary data.</text>
</comment>
<comment type="similarity">
    <text evidence="2">Belongs to the DoxX family.</text>
</comment>
<proteinExistence type="inferred from homology"/>
<dbReference type="RefSeq" id="WP_321549260.1">
    <property type="nucleotide sequence ID" value="NZ_JAXIVS010000011.1"/>
</dbReference>
<evidence type="ECO:0000256" key="2">
    <source>
        <dbReference type="ARBA" id="ARBA00006679"/>
    </source>
</evidence>
<evidence type="ECO:0000256" key="3">
    <source>
        <dbReference type="ARBA" id="ARBA00022475"/>
    </source>
</evidence>
<dbReference type="PANTHER" id="PTHR33452:SF1">
    <property type="entry name" value="INNER MEMBRANE PROTEIN YPHA-RELATED"/>
    <property type="match status" value="1"/>
</dbReference>
<dbReference type="InterPro" id="IPR051907">
    <property type="entry name" value="DoxX-like_oxidoreductase"/>
</dbReference>
<dbReference type="Pfam" id="PF07681">
    <property type="entry name" value="DoxX"/>
    <property type="match status" value="1"/>
</dbReference>
<keyword evidence="5 7" id="KW-1133">Transmembrane helix</keyword>
<gene>
    <name evidence="8" type="ORF">SYV04_29370</name>
</gene>
<dbReference type="Proteomes" id="UP001291309">
    <property type="component" value="Unassembled WGS sequence"/>
</dbReference>
<feature type="transmembrane region" description="Helical" evidence="7">
    <location>
        <begin position="12"/>
        <end position="31"/>
    </location>
</feature>
<feature type="transmembrane region" description="Helical" evidence="7">
    <location>
        <begin position="103"/>
        <end position="122"/>
    </location>
</feature>
<evidence type="ECO:0000256" key="7">
    <source>
        <dbReference type="SAM" id="Phobius"/>
    </source>
</evidence>
<evidence type="ECO:0000256" key="6">
    <source>
        <dbReference type="ARBA" id="ARBA00023136"/>
    </source>
</evidence>
<evidence type="ECO:0000313" key="8">
    <source>
        <dbReference type="EMBL" id="MDY7230541.1"/>
    </source>
</evidence>
<keyword evidence="9" id="KW-1185">Reference proteome</keyword>
<reference evidence="8 9" key="1">
    <citation type="submission" date="2023-12" db="EMBL/GenBank/DDBJ databases">
        <title>the genome sequence of Hyalangium sp. s54d21.</title>
        <authorList>
            <person name="Zhang X."/>
        </authorList>
    </citation>
    <scope>NUCLEOTIDE SEQUENCE [LARGE SCALE GENOMIC DNA]</scope>
    <source>
        <strain evidence="9">s54d21</strain>
    </source>
</reference>